<dbReference type="CDD" id="cd06225">
    <property type="entry name" value="HAMP"/>
    <property type="match status" value="1"/>
</dbReference>
<evidence type="ECO:0000256" key="10">
    <source>
        <dbReference type="ARBA" id="ARBA00022840"/>
    </source>
</evidence>
<dbReference type="EC" id="2.7.13.3" evidence="3"/>
<dbReference type="InterPro" id="IPR005467">
    <property type="entry name" value="His_kinase_dom"/>
</dbReference>
<feature type="modified residue" description="4-aspartylphosphate" evidence="15">
    <location>
        <position position="584"/>
    </location>
</feature>
<keyword evidence="6" id="KW-0808">Transferase</keyword>
<dbReference type="CDD" id="cd00156">
    <property type="entry name" value="REC"/>
    <property type="match status" value="1"/>
</dbReference>
<dbReference type="SUPFAM" id="SSF52172">
    <property type="entry name" value="CheY-like"/>
    <property type="match status" value="2"/>
</dbReference>
<feature type="coiled-coil region" evidence="16">
    <location>
        <begin position="228"/>
        <end position="280"/>
    </location>
</feature>
<feature type="domain" description="Histidine kinase" evidence="18">
    <location>
        <begin position="290"/>
        <end position="511"/>
    </location>
</feature>
<comment type="subcellular location">
    <subcellularLocation>
        <location evidence="2">Cell membrane</location>
        <topology evidence="2">Multi-pass membrane protein</topology>
    </subcellularLocation>
</comment>
<dbReference type="Pfam" id="PF01627">
    <property type="entry name" value="Hpt"/>
    <property type="match status" value="1"/>
</dbReference>
<dbReference type="InterPro" id="IPR004358">
    <property type="entry name" value="Sig_transdc_His_kin-like_C"/>
</dbReference>
<dbReference type="InterPro" id="IPR008207">
    <property type="entry name" value="Sig_transdc_His_kin_Hpt_dom"/>
</dbReference>
<keyword evidence="11 17" id="KW-1133">Transmembrane helix</keyword>
<dbReference type="InterPro" id="IPR011006">
    <property type="entry name" value="CheY-like_superfamily"/>
</dbReference>
<protein>
    <recommendedName>
        <fullName evidence="3">histidine kinase</fullName>
        <ecNumber evidence="3">2.7.13.3</ecNumber>
    </recommendedName>
</protein>
<dbReference type="Pfam" id="PF00512">
    <property type="entry name" value="HisKA"/>
    <property type="match status" value="1"/>
</dbReference>
<dbReference type="Pfam" id="PF17152">
    <property type="entry name" value="CHASE8"/>
    <property type="match status" value="1"/>
</dbReference>
<keyword evidence="13 17" id="KW-0472">Membrane</keyword>
<feature type="domain" description="Response regulatory" evidence="19">
    <location>
        <begin position="675"/>
        <end position="795"/>
    </location>
</feature>
<evidence type="ECO:0000256" key="9">
    <source>
        <dbReference type="ARBA" id="ARBA00022777"/>
    </source>
</evidence>
<evidence type="ECO:0000256" key="16">
    <source>
        <dbReference type="SAM" id="Coils"/>
    </source>
</evidence>
<dbReference type="PROSITE" id="PS50110">
    <property type="entry name" value="RESPONSE_REGULATORY"/>
    <property type="match status" value="2"/>
</dbReference>
<dbReference type="InterPro" id="IPR001789">
    <property type="entry name" value="Sig_transdc_resp-reg_receiver"/>
</dbReference>
<evidence type="ECO:0000256" key="1">
    <source>
        <dbReference type="ARBA" id="ARBA00000085"/>
    </source>
</evidence>
<evidence type="ECO:0000256" key="15">
    <source>
        <dbReference type="PROSITE-ProRule" id="PRU00169"/>
    </source>
</evidence>
<evidence type="ECO:0000256" key="5">
    <source>
        <dbReference type="ARBA" id="ARBA00022553"/>
    </source>
</evidence>
<dbReference type="EMBL" id="CP103300">
    <property type="protein sequence ID" value="UYM17846.1"/>
    <property type="molecule type" value="Genomic_DNA"/>
</dbReference>
<dbReference type="PRINTS" id="PR00344">
    <property type="entry name" value="BCTRLSENSOR"/>
</dbReference>
<dbReference type="Gene3D" id="1.20.120.160">
    <property type="entry name" value="HPT domain"/>
    <property type="match status" value="1"/>
</dbReference>
<dbReference type="InterPro" id="IPR036641">
    <property type="entry name" value="HPT_dom_sf"/>
</dbReference>
<evidence type="ECO:0000256" key="7">
    <source>
        <dbReference type="ARBA" id="ARBA00022692"/>
    </source>
</evidence>
<dbReference type="SMART" id="SM00073">
    <property type="entry name" value="HPT"/>
    <property type="match status" value="1"/>
</dbReference>
<feature type="modified residue" description="Phosphohistidine" evidence="14">
    <location>
        <position position="895"/>
    </location>
</feature>
<evidence type="ECO:0000256" key="8">
    <source>
        <dbReference type="ARBA" id="ARBA00022741"/>
    </source>
</evidence>
<dbReference type="Gene3D" id="3.40.50.2300">
    <property type="match status" value="2"/>
</dbReference>
<dbReference type="CDD" id="cd00082">
    <property type="entry name" value="HisKA"/>
    <property type="match status" value="1"/>
</dbReference>
<dbReference type="Pfam" id="PF00072">
    <property type="entry name" value="Response_reg"/>
    <property type="match status" value="2"/>
</dbReference>
<evidence type="ECO:0000256" key="12">
    <source>
        <dbReference type="ARBA" id="ARBA00023012"/>
    </source>
</evidence>
<proteinExistence type="predicted"/>
<evidence type="ECO:0000256" key="3">
    <source>
        <dbReference type="ARBA" id="ARBA00012438"/>
    </source>
</evidence>
<keyword evidence="23" id="KW-1185">Reference proteome</keyword>
<evidence type="ECO:0000313" key="23">
    <source>
        <dbReference type="Proteomes" id="UP001163255"/>
    </source>
</evidence>
<dbReference type="Gene3D" id="3.30.565.10">
    <property type="entry name" value="Histidine kinase-like ATPase, C-terminal domain"/>
    <property type="match status" value="1"/>
</dbReference>
<keyword evidence="9" id="KW-0418">Kinase</keyword>
<dbReference type="PANTHER" id="PTHR45339:SF1">
    <property type="entry name" value="HYBRID SIGNAL TRANSDUCTION HISTIDINE KINASE J"/>
    <property type="match status" value="1"/>
</dbReference>
<dbReference type="PROSITE" id="PS50885">
    <property type="entry name" value="HAMP"/>
    <property type="match status" value="1"/>
</dbReference>
<dbReference type="Pfam" id="PF02518">
    <property type="entry name" value="HATPase_c"/>
    <property type="match status" value="1"/>
</dbReference>
<evidence type="ECO:0000259" key="20">
    <source>
        <dbReference type="PROSITE" id="PS50885"/>
    </source>
</evidence>
<evidence type="ECO:0000259" key="21">
    <source>
        <dbReference type="PROSITE" id="PS50894"/>
    </source>
</evidence>
<dbReference type="InterPro" id="IPR003660">
    <property type="entry name" value="HAMP_dom"/>
</dbReference>
<dbReference type="InterPro" id="IPR036097">
    <property type="entry name" value="HisK_dim/P_sf"/>
</dbReference>
<evidence type="ECO:0000256" key="13">
    <source>
        <dbReference type="ARBA" id="ARBA00023136"/>
    </source>
</evidence>
<feature type="transmembrane region" description="Helical" evidence="17">
    <location>
        <begin position="12"/>
        <end position="31"/>
    </location>
</feature>
<dbReference type="PROSITE" id="PS50894">
    <property type="entry name" value="HPT"/>
    <property type="match status" value="1"/>
</dbReference>
<dbReference type="Proteomes" id="UP001163255">
    <property type="component" value="Chromosome"/>
</dbReference>
<organism evidence="22 23">
    <name type="scientific">Endozoicomonas euniceicola</name>
    <dbReference type="NCBI Taxonomy" id="1234143"/>
    <lineage>
        <taxon>Bacteria</taxon>
        <taxon>Pseudomonadati</taxon>
        <taxon>Pseudomonadota</taxon>
        <taxon>Gammaproteobacteria</taxon>
        <taxon>Oceanospirillales</taxon>
        <taxon>Endozoicomonadaceae</taxon>
        <taxon>Endozoicomonas</taxon>
    </lineage>
</organism>
<accession>A0ABY6H0N6</accession>
<keyword evidence="8" id="KW-0547">Nucleotide-binding</keyword>
<evidence type="ECO:0000256" key="17">
    <source>
        <dbReference type="SAM" id="Phobius"/>
    </source>
</evidence>
<feature type="domain" description="HAMP" evidence="20">
    <location>
        <begin position="183"/>
        <end position="236"/>
    </location>
</feature>
<dbReference type="CDD" id="cd16922">
    <property type="entry name" value="HATPase_EvgS-ArcB-TorS-like"/>
    <property type="match status" value="1"/>
</dbReference>
<comment type="catalytic activity">
    <reaction evidence="1">
        <text>ATP + protein L-histidine = ADP + protein N-phospho-L-histidine.</text>
        <dbReference type="EC" id="2.7.13.3"/>
    </reaction>
</comment>
<dbReference type="CDD" id="cd00088">
    <property type="entry name" value="HPT"/>
    <property type="match status" value="1"/>
</dbReference>
<keyword evidence="5 15" id="KW-0597">Phosphoprotein</keyword>
<gene>
    <name evidence="22" type="ORF">NX720_08050</name>
</gene>
<evidence type="ECO:0000256" key="4">
    <source>
        <dbReference type="ARBA" id="ARBA00022475"/>
    </source>
</evidence>
<dbReference type="SUPFAM" id="SSF47384">
    <property type="entry name" value="Homodimeric domain of signal transducing histidine kinase"/>
    <property type="match status" value="1"/>
</dbReference>
<dbReference type="PROSITE" id="PS50109">
    <property type="entry name" value="HIS_KIN"/>
    <property type="match status" value="1"/>
</dbReference>
<dbReference type="Gene3D" id="6.10.340.10">
    <property type="match status" value="1"/>
</dbReference>
<keyword evidence="4" id="KW-1003">Cell membrane</keyword>
<dbReference type="Gene3D" id="1.10.287.130">
    <property type="match status" value="1"/>
</dbReference>
<dbReference type="SUPFAM" id="SSF47226">
    <property type="entry name" value="Histidine-containing phosphotransfer domain, HPT domain"/>
    <property type="match status" value="1"/>
</dbReference>
<evidence type="ECO:0000313" key="22">
    <source>
        <dbReference type="EMBL" id="UYM17846.1"/>
    </source>
</evidence>
<dbReference type="SMART" id="SM00304">
    <property type="entry name" value="HAMP"/>
    <property type="match status" value="1"/>
</dbReference>
<feature type="modified residue" description="4-aspartylphosphate" evidence="15">
    <location>
        <position position="725"/>
    </location>
</feature>
<keyword evidence="7 17" id="KW-0812">Transmembrane</keyword>
<reference evidence="22" key="1">
    <citation type="submission" date="2022-10" db="EMBL/GenBank/DDBJ databases">
        <title>Completed Genome Sequence of two octocoral isolated bacterium, Endozoicomonas euniceicola EF212T and Endozoicomonas gorgoniicola PS125T.</title>
        <authorList>
            <person name="Chiou Y.-J."/>
            <person name="Chen Y.-H."/>
        </authorList>
    </citation>
    <scope>NUCLEOTIDE SEQUENCE</scope>
    <source>
        <strain evidence="22">EF212</strain>
    </source>
</reference>
<evidence type="ECO:0000259" key="19">
    <source>
        <dbReference type="PROSITE" id="PS50110"/>
    </source>
</evidence>
<dbReference type="InterPro" id="IPR003661">
    <property type="entry name" value="HisK_dim/P_dom"/>
</dbReference>
<dbReference type="InterPro" id="IPR036890">
    <property type="entry name" value="HATPase_C_sf"/>
</dbReference>
<dbReference type="CDD" id="cd17546">
    <property type="entry name" value="REC_hyHK_CKI1_RcsC-like"/>
    <property type="match status" value="1"/>
</dbReference>
<evidence type="ECO:0000256" key="6">
    <source>
        <dbReference type="ARBA" id="ARBA00022679"/>
    </source>
</evidence>
<dbReference type="SMART" id="SM00388">
    <property type="entry name" value="HisKA"/>
    <property type="match status" value="1"/>
</dbReference>
<keyword evidence="12" id="KW-0902">Two-component regulatory system</keyword>
<feature type="domain" description="HPt" evidence="21">
    <location>
        <begin position="856"/>
        <end position="949"/>
    </location>
</feature>
<feature type="domain" description="Response regulatory" evidence="19">
    <location>
        <begin position="530"/>
        <end position="650"/>
    </location>
</feature>
<keyword evidence="10" id="KW-0067">ATP-binding</keyword>
<dbReference type="RefSeq" id="WP_262600578.1">
    <property type="nucleotide sequence ID" value="NZ_CP103300.1"/>
</dbReference>
<dbReference type="SMART" id="SM00448">
    <property type="entry name" value="REC"/>
    <property type="match status" value="2"/>
</dbReference>
<sequence length="949" mass="105737">MITLRNLPIKKKLRYAMLITAYAVLLAMLSIQTVSDLIKSRSALVSNLEVLAEVVGANAEAALVFKDRESATTLLKGFASASNIQSAFLLTPEGHLIGTYHRHGEQPWSINFDDLERPSTVFSNTRLHLYRPIYMDGQRIGAIYIQSNLNLLYIQLTQNLLLALIAALVSVLLTSILASKLQKLLGRPIIELAETISSMTAKQQYDQKVHRFDDDEIGQLYDDFNEMLMCIKERDQRLQQQRETLEASVAERTRKLHDTNRELKENISELREAKEAAFGAAKAKSSFLANMSHEIRTPMNGVLGMLELLKDTRLDGTQRDFLETAYSSADALLQIINDILDFSKIEAGKMEIENIDTNIAEIAEDVCALLSGKAREKHLEISCYTDVDLPNILKGDSVRLRQVLTNLVGNAVKFTETGEVVVRLNMVERTPDTVSVEFMVEDTGIGIAEDALTHLFSAFTQADGSTTRRFGGTGLGLTISKQLVELMGGSIQVTTAEGLGSTFAFTLDMEISETEPWPSRKVNHALDGIKALIVDDNTTNREILRHYLSAWGIEHSECDSGQKALDMMQQAVKDKQPYELILLDMDMPYMDGLMLSGEIENDPELAKSRRIMLSSAGFITRARQQEVGISACLSKPYRQSRLLDSVMQVMHDHQAGQHDHQPIENNNPAFSSSIRLLLVEDNIVNQKVAVSMLKKVGLPEPDIAIDGKEAVSMSQSKEYDLILMDCQMPGMSGYEATGLIRKRERSHHQPRIPIIAMTANAMQGDREKCLAAGMDDYLSKPIKSETLCDMLTQWLLYDKKEFDEREHDEREFDESQAEQAVEALPQNTPEEIETVTTDSNEPIIDQDTFNALKEIMEDEFSSLLDSYFENAPTLLEELKQAARAADLEVVIRAAHTLKSSSGNLGATLLAEIAGTIEILGKEGKLQEASDLIPGLEQAVNQTLAAYRQL</sequence>
<evidence type="ECO:0000256" key="14">
    <source>
        <dbReference type="PROSITE-ProRule" id="PRU00110"/>
    </source>
</evidence>
<keyword evidence="16" id="KW-0175">Coiled coil</keyword>
<dbReference type="SUPFAM" id="SSF55874">
    <property type="entry name" value="ATPase domain of HSP90 chaperone/DNA topoisomerase II/histidine kinase"/>
    <property type="match status" value="1"/>
</dbReference>
<dbReference type="SMART" id="SM00387">
    <property type="entry name" value="HATPase_c"/>
    <property type="match status" value="1"/>
</dbReference>
<evidence type="ECO:0000256" key="11">
    <source>
        <dbReference type="ARBA" id="ARBA00022989"/>
    </source>
</evidence>
<dbReference type="PANTHER" id="PTHR45339">
    <property type="entry name" value="HYBRID SIGNAL TRANSDUCTION HISTIDINE KINASE J"/>
    <property type="match status" value="1"/>
</dbReference>
<evidence type="ECO:0000259" key="18">
    <source>
        <dbReference type="PROSITE" id="PS50109"/>
    </source>
</evidence>
<dbReference type="InterPro" id="IPR003594">
    <property type="entry name" value="HATPase_dom"/>
</dbReference>
<evidence type="ECO:0000256" key="2">
    <source>
        <dbReference type="ARBA" id="ARBA00004651"/>
    </source>
</evidence>
<dbReference type="InterPro" id="IPR033417">
    <property type="entry name" value="CHASE8"/>
</dbReference>
<name>A0ABY6H0N6_9GAMM</name>